<dbReference type="AlphaFoldDB" id="A0AAN9EWY9"/>
<evidence type="ECO:0000313" key="6">
    <source>
        <dbReference type="EMBL" id="KAK7261468.1"/>
    </source>
</evidence>
<keyword evidence="2" id="KW-0378">Hydrolase</keyword>
<dbReference type="Pfam" id="PF00445">
    <property type="entry name" value="Ribonuclease_T2"/>
    <property type="match status" value="1"/>
</dbReference>
<proteinExistence type="inferred from homology"/>
<evidence type="ECO:0000256" key="2">
    <source>
        <dbReference type="ARBA" id="ARBA00022722"/>
    </source>
</evidence>
<evidence type="ECO:0000313" key="7">
    <source>
        <dbReference type="Proteomes" id="UP001372338"/>
    </source>
</evidence>
<accession>A0AAN9EWY9</accession>
<dbReference type="Proteomes" id="UP001372338">
    <property type="component" value="Unassembled WGS sequence"/>
</dbReference>
<dbReference type="InterPro" id="IPR001568">
    <property type="entry name" value="RNase_T2-like"/>
</dbReference>
<dbReference type="EMBL" id="JAYWIO010000005">
    <property type="protein sequence ID" value="KAK7261468.1"/>
    <property type="molecule type" value="Genomic_DNA"/>
</dbReference>
<feature type="chain" id="PRO_5043034168" evidence="5">
    <location>
        <begin position="27"/>
        <end position="232"/>
    </location>
</feature>
<organism evidence="6 7">
    <name type="scientific">Crotalaria pallida</name>
    <name type="common">Smooth rattlebox</name>
    <name type="synonym">Crotalaria striata</name>
    <dbReference type="NCBI Taxonomy" id="3830"/>
    <lineage>
        <taxon>Eukaryota</taxon>
        <taxon>Viridiplantae</taxon>
        <taxon>Streptophyta</taxon>
        <taxon>Embryophyta</taxon>
        <taxon>Tracheophyta</taxon>
        <taxon>Spermatophyta</taxon>
        <taxon>Magnoliopsida</taxon>
        <taxon>eudicotyledons</taxon>
        <taxon>Gunneridae</taxon>
        <taxon>Pentapetalae</taxon>
        <taxon>rosids</taxon>
        <taxon>fabids</taxon>
        <taxon>Fabales</taxon>
        <taxon>Fabaceae</taxon>
        <taxon>Papilionoideae</taxon>
        <taxon>50 kb inversion clade</taxon>
        <taxon>genistoids sensu lato</taxon>
        <taxon>core genistoids</taxon>
        <taxon>Crotalarieae</taxon>
        <taxon>Crotalaria</taxon>
    </lineage>
</organism>
<reference evidence="6 7" key="1">
    <citation type="submission" date="2024-01" db="EMBL/GenBank/DDBJ databases">
        <title>The genomes of 5 underutilized Papilionoideae crops provide insights into root nodulation and disease resistanc.</title>
        <authorList>
            <person name="Yuan L."/>
        </authorList>
    </citation>
    <scope>NUCLEOTIDE SEQUENCE [LARGE SCALE GENOMIC DNA]</scope>
    <source>
        <strain evidence="6">ZHUSHIDOU_FW_LH</strain>
        <tissue evidence="6">Leaf</tissue>
    </source>
</reference>
<dbReference type="GO" id="GO:0033897">
    <property type="term" value="F:ribonuclease T2 activity"/>
    <property type="evidence" value="ECO:0007669"/>
    <property type="project" value="InterPro"/>
</dbReference>
<sequence>MASPSSTVIILCLMFLIALSLPLSNSYDLYVLSLTWTNGFCRVNKCIYLHPGINKGLVIHGLWPQNLNGVSEVRCSTVPFPNSIDHWPKLTTSQMNKYWPHLLRGWTNRQFWDREWRLHGTCMYANENGRVRYPLHYFSAALSQYFKYHGHVMEEQLGDSGLKRGSTYSRTKLVFELARISEARADRIELKCVNIGGIHYLTEVRIYIGLDGEIDNVKQPLLRSYCGDDIFI</sequence>
<dbReference type="GO" id="GO:0003723">
    <property type="term" value="F:RNA binding"/>
    <property type="evidence" value="ECO:0007669"/>
    <property type="project" value="InterPro"/>
</dbReference>
<comment type="similarity">
    <text evidence="1 4">Belongs to the RNase T2 family.</text>
</comment>
<keyword evidence="7" id="KW-1185">Reference proteome</keyword>
<dbReference type="InterPro" id="IPR036430">
    <property type="entry name" value="RNase_T2-like_sf"/>
</dbReference>
<evidence type="ECO:0000256" key="1">
    <source>
        <dbReference type="ARBA" id="ARBA00007469"/>
    </source>
</evidence>
<dbReference type="PROSITE" id="PS00530">
    <property type="entry name" value="RNASE_T2_1"/>
    <property type="match status" value="1"/>
</dbReference>
<dbReference type="SUPFAM" id="SSF55895">
    <property type="entry name" value="Ribonuclease Rh-like"/>
    <property type="match status" value="1"/>
</dbReference>
<evidence type="ECO:0000256" key="4">
    <source>
        <dbReference type="RuleBase" id="RU004328"/>
    </source>
</evidence>
<keyword evidence="3" id="KW-0456">Lyase</keyword>
<feature type="signal peptide" evidence="5">
    <location>
        <begin position="1"/>
        <end position="26"/>
    </location>
</feature>
<gene>
    <name evidence="6" type="ORF">RIF29_27781</name>
</gene>
<name>A0AAN9EWY9_CROPI</name>
<dbReference type="PANTHER" id="PTHR11240">
    <property type="entry name" value="RIBONUCLEASE T2"/>
    <property type="match status" value="1"/>
</dbReference>
<keyword evidence="2" id="KW-0540">Nuclease</keyword>
<evidence type="ECO:0000256" key="5">
    <source>
        <dbReference type="SAM" id="SignalP"/>
    </source>
</evidence>
<comment type="caution">
    <text evidence="6">The sequence shown here is derived from an EMBL/GenBank/DDBJ whole genome shotgun (WGS) entry which is preliminary data.</text>
</comment>
<evidence type="ECO:0000256" key="3">
    <source>
        <dbReference type="ARBA" id="ARBA00023239"/>
    </source>
</evidence>
<dbReference type="GO" id="GO:0006401">
    <property type="term" value="P:RNA catabolic process"/>
    <property type="evidence" value="ECO:0007669"/>
    <property type="project" value="UniProtKB-ARBA"/>
</dbReference>
<dbReference type="PANTHER" id="PTHR11240:SF22">
    <property type="entry name" value="RIBONUCLEASE T2"/>
    <property type="match status" value="1"/>
</dbReference>
<dbReference type="CDD" id="cd00374">
    <property type="entry name" value="RNase_T2"/>
    <property type="match status" value="1"/>
</dbReference>
<keyword evidence="5" id="KW-0732">Signal</keyword>
<protein>
    <submittedName>
        <fullName evidence="6">Uncharacterized protein</fullName>
    </submittedName>
</protein>
<dbReference type="InterPro" id="IPR018188">
    <property type="entry name" value="RNase_T2_His_AS_1"/>
</dbReference>
<dbReference type="Gene3D" id="3.90.730.10">
    <property type="entry name" value="Ribonuclease T2-like"/>
    <property type="match status" value="1"/>
</dbReference>